<dbReference type="InterPro" id="IPR005094">
    <property type="entry name" value="Endonuclease_MobA/VirD2"/>
</dbReference>
<proteinExistence type="predicted"/>
<feature type="domain" description="MobA/VirD2-like nuclease" evidence="1">
    <location>
        <begin position="45"/>
        <end position="173"/>
    </location>
</feature>
<dbReference type="Proteomes" id="UP000647416">
    <property type="component" value="Unassembled WGS sequence"/>
</dbReference>
<sequence>MAVSKLWSVTSRLGQVIDYAANPEKTATDIYTEEQYQALRDVLSYAKDEEKTEREFFVEGINCNPATARDQFVSVKKAYGKDDGIQAYHGYLSFKEQDISPELAQKIGMEFANEVWGKRFQVVVTTHLNTKHLHCHYVINSVSFVDGKRLWGDEKAWFKFRLVADRLCEKYGLYYNPNPNRSKQSSYYYKQEQAGMPSRYSITRDAIDEAIAHSTNLKTFDYILTQMGYEHCLSDSRKYWTIVPKGYKKPIRLKSLGENYTEDAIKRRLTENQKVLIVPFVKETVRVTQYRLPTREHKIKKVGGLYGLYLHYCYKLGYLPKYKKQNTARLHYLLKEDLLKLDKITQETRLLGRENISTDEQLFSYKESVLSQIKSLTDDRTHLRKQLRRNLSDDELSNVKEQITAITSKLWTLRKEVGLCDDIAERSKVIEANLETVRAYEEKQERKEQNRNDKRR</sequence>
<dbReference type="Pfam" id="PF03432">
    <property type="entry name" value="Relaxase"/>
    <property type="match status" value="1"/>
</dbReference>
<reference evidence="2" key="1">
    <citation type="submission" date="2020-08" db="EMBL/GenBank/DDBJ databases">
        <title>Genome public.</title>
        <authorList>
            <person name="Liu C."/>
            <person name="Sun Q."/>
        </authorList>
    </citation>
    <scope>NUCLEOTIDE SEQUENCE</scope>
    <source>
        <strain evidence="2">NSJ-50</strain>
    </source>
</reference>
<gene>
    <name evidence="2" type="ORF">H8706_09370</name>
</gene>
<evidence type="ECO:0000313" key="2">
    <source>
        <dbReference type="EMBL" id="MBC8597076.1"/>
    </source>
</evidence>
<evidence type="ECO:0000259" key="1">
    <source>
        <dbReference type="Pfam" id="PF03432"/>
    </source>
</evidence>
<evidence type="ECO:0000313" key="3">
    <source>
        <dbReference type="Proteomes" id="UP000647416"/>
    </source>
</evidence>
<protein>
    <submittedName>
        <fullName evidence="2">Relaxase/mobilization nuclease domain-containing protein</fullName>
    </submittedName>
</protein>
<dbReference type="AlphaFoldDB" id="A0A926ITG1"/>
<dbReference type="RefSeq" id="WP_050618037.1">
    <property type="nucleotide sequence ID" value="NZ_JACRTE010000013.1"/>
</dbReference>
<name>A0A926ITG1_9FIRM</name>
<comment type="caution">
    <text evidence="2">The sequence shown here is derived from an EMBL/GenBank/DDBJ whole genome shotgun (WGS) entry which is preliminary data.</text>
</comment>
<dbReference type="EMBL" id="JACRTE010000013">
    <property type="protein sequence ID" value="MBC8597076.1"/>
    <property type="molecule type" value="Genomic_DNA"/>
</dbReference>
<accession>A0A926ITG1</accession>
<keyword evidence="3" id="KW-1185">Reference proteome</keyword>
<organism evidence="2 3">
    <name type="scientific">Qingrenia yutianensis</name>
    <dbReference type="NCBI Taxonomy" id="2763676"/>
    <lineage>
        <taxon>Bacteria</taxon>
        <taxon>Bacillati</taxon>
        <taxon>Bacillota</taxon>
        <taxon>Clostridia</taxon>
        <taxon>Eubacteriales</taxon>
        <taxon>Oscillospiraceae</taxon>
        <taxon>Qingrenia</taxon>
    </lineage>
</organism>